<dbReference type="PATRIC" id="fig|76936.10.peg.1483"/>
<dbReference type="SUPFAM" id="SSF56784">
    <property type="entry name" value="HAD-like"/>
    <property type="match status" value="1"/>
</dbReference>
<dbReference type="InterPro" id="IPR027256">
    <property type="entry name" value="P-typ_ATPase_IB"/>
</dbReference>
<dbReference type="GeneID" id="78151691"/>
<feature type="transmembrane region" description="Helical" evidence="11">
    <location>
        <begin position="55"/>
        <end position="74"/>
    </location>
</feature>
<dbReference type="Proteomes" id="UP000029925">
    <property type="component" value="Unassembled WGS sequence"/>
</dbReference>
<keyword evidence="4 11" id="KW-0812">Transmembrane</keyword>
<keyword evidence="15" id="KW-1185">Reference proteome</keyword>
<dbReference type="KEGG" id="hty:BN2458_PEG1519"/>
<dbReference type="GO" id="GO:0016887">
    <property type="term" value="F:ATP hydrolysis activity"/>
    <property type="evidence" value="ECO:0007669"/>
    <property type="project" value="InterPro"/>
</dbReference>
<dbReference type="RefSeq" id="WP_058122075.1">
    <property type="nucleotide sequence ID" value="NZ_CAOJBX010000002.1"/>
</dbReference>
<dbReference type="Pfam" id="PF00122">
    <property type="entry name" value="E1-E2_ATPase"/>
    <property type="match status" value="1"/>
</dbReference>
<dbReference type="SFLD" id="SFLDS00003">
    <property type="entry name" value="Haloacid_Dehalogenase"/>
    <property type="match status" value="1"/>
</dbReference>
<organism evidence="13 16">
    <name type="scientific">Helicobacter typhlonius</name>
    <dbReference type="NCBI Taxonomy" id="76936"/>
    <lineage>
        <taxon>Bacteria</taxon>
        <taxon>Pseudomonadati</taxon>
        <taxon>Campylobacterota</taxon>
        <taxon>Epsilonproteobacteria</taxon>
        <taxon>Campylobacterales</taxon>
        <taxon>Helicobacteraceae</taxon>
        <taxon>Helicobacter</taxon>
    </lineage>
</organism>
<evidence type="ECO:0000256" key="2">
    <source>
        <dbReference type="ARBA" id="ARBA00004370"/>
    </source>
</evidence>
<keyword evidence="8 11" id="KW-0472">Membrane</keyword>
<protein>
    <recommendedName>
        <fullName evidence="9">P-type Zn(2+) transporter</fullName>
        <ecNumber evidence="9">7.2.2.12</ecNumber>
    </recommendedName>
</protein>
<dbReference type="SUPFAM" id="SSF81653">
    <property type="entry name" value="Calcium ATPase, transduction domain A"/>
    <property type="match status" value="1"/>
</dbReference>
<dbReference type="GO" id="GO:0005524">
    <property type="term" value="F:ATP binding"/>
    <property type="evidence" value="ECO:0007669"/>
    <property type="project" value="UniProtKB-UniRule"/>
</dbReference>
<feature type="transmembrane region" description="Helical" evidence="11">
    <location>
        <begin position="257"/>
        <end position="279"/>
    </location>
</feature>
<comment type="subcellular location">
    <subcellularLocation>
        <location evidence="1">Cell envelope</location>
    </subcellularLocation>
    <subcellularLocation>
        <location evidence="11">Cell membrane</location>
    </subcellularLocation>
    <subcellularLocation>
        <location evidence="2">Membrane</location>
    </subcellularLocation>
</comment>
<evidence type="ECO:0000256" key="5">
    <source>
        <dbReference type="ARBA" id="ARBA00022723"/>
    </source>
</evidence>
<keyword evidence="11" id="KW-0067">ATP-binding</keyword>
<dbReference type="EMBL" id="JRPF02000002">
    <property type="protein sequence ID" value="TLD79092.1"/>
    <property type="molecule type" value="Genomic_DNA"/>
</dbReference>
<accession>A0A0S4PYW6</accession>
<dbReference type="InterPro" id="IPR018303">
    <property type="entry name" value="ATPase_P-typ_P_site"/>
</dbReference>
<reference evidence="16" key="2">
    <citation type="submission" date="2015-11" db="EMBL/GenBank/DDBJ databases">
        <authorList>
            <person name="Anvar S.Y."/>
        </authorList>
    </citation>
    <scope>NUCLEOTIDE SEQUENCE [LARGE SCALE GENOMIC DNA]</scope>
</reference>
<dbReference type="PANTHER" id="PTHR48085">
    <property type="entry name" value="CADMIUM/ZINC-TRANSPORTING ATPASE HMA2-RELATED"/>
    <property type="match status" value="1"/>
</dbReference>
<name>A0A0S4PYW6_9HELI</name>
<dbReference type="OrthoDB" id="2490525at2"/>
<dbReference type="InterPro" id="IPR008250">
    <property type="entry name" value="ATPase_P-typ_transduc_dom_A_sf"/>
</dbReference>
<dbReference type="InterPro" id="IPR044492">
    <property type="entry name" value="P_typ_ATPase_HD_dom"/>
</dbReference>
<feature type="transmembrane region" description="Helical" evidence="11">
    <location>
        <begin position="291"/>
        <end position="316"/>
    </location>
</feature>
<dbReference type="GO" id="GO:0005886">
    <property type="term" value="C:plasma membrane"/>
    <property type="evidence" value="ECO:0007669"/>
    <property type="project" value="UniProtKB-SubCell"/>
</dbReference>
<evidence type="ECO:0000256" key="6">
    <source>
        <dbReference type="ARBA" id="ARBA00022967"/>
    </source>
</evidence>
<reference evidence="13" key="3">
    <citation type="submission" date="2015-11" db="EMBL/GenBank/DDBJ databases">
        <authorList>
            <person name="Zhang Y."/>
            <person name="Guo Z."/>
        </authorList>
    </citation>
    <scope>NUCLEOTIDE SEQUENCE</scope>
    <source>
        <strain evidence="13">1</strain>
    </source>
</reference>
<dbReference type="InterPro" id="IPR001757">
    <property type="entry name" value="P_typ_ATPase"/>
</dbReference>
<evidence type="ECO:0000256" key="4">
    <source>
        <dbReference type="ARBA" id="ARBA00022692"/>
    </source>
</evidence>
<dbReference type="STRING" id="76936.BN2458_PEG1519"/>
<comment type="similarity">
    <text evidence="3 11">Belongs to the cation transport ATPase (P-type) (TC 3.A.3) family. Type IB subfamily.</text>
</comment>
<dbReference type="AlphaFoldDB" id="A0A0S4PYW6"/>
<dbReference type="SUPFAM" id="SSF81665">
    <property type="entry name" value="Calcium ATPase, transmembrane domain M"/>
    <property type="match status" value="1"/>
</dbReference>
<evidence type="ECO:0000256" key="7">
    <source>
        <dbReference type="ARBA" id="ARBA00022989"/>
    </source>
</evidence>
<gene>
    <name evidence="14" type="primary">cadA</name>
    <name evidence="13" type="ORF">BN2458_PEG1519</name>
    <name evidence="14" type="ORF">LS75_001940</name>
</gene>
<evidence type="ECO:0000256" key="11">
    <source>
        <dbReference type="RuleBase" id="RU362081"/>
    </source>
</evidence>
<keyword evidence="6" id="KW-1278">Translocase</keyword>
<feature type="transmembrane region" description="Helical" evidence="11">
    <location>
        <begin position="591"/>
        <end position="611"/>
    </location>
</feature>
<dbReference type="Pfam" id="PF00702">
    <property type="entry name" value="Hydrolase"/>
    <property type="match status" value="1"/>
</dbReference>
<dbReference type="InterPro" id="IPR059000">
    <property type="entry name" value="ATPase_P-type_domA"/>
</dbReference>
<keyword evidence="5 11" id="KW-0479">Metal-binding</keyword>
<keyword evidence="11" id="KW-0547">Nucleotide-binding</keyword>
<evidence type="ECO:0000256" key="9">
    <source>
        <dbReference type="ARBA" id="ARBA00039097"/>
    </source>
</evidence>
<dbReference type="GO" id="GO:0015086">
    <property type="term" value="F:cadmium ion transmembrane transporter activity"/>
    <property type="evidence" value="ECO:0007669"/>
    <property type="project" value="TreeGrafter"/>
</dbReference>
<dbReference type="NCBIfam" id="TIGR01512">
    <property type="entry name" value="ATPase-IB2_Cd"/>
    <property type="match status" value="1"/>
</dbReference>
<feature type="transmembrane region" description="Helical" evidence="11">
    <location>
        <begin position="31"/>
        <end position="48"/>
    </location>
</feature>
<feature type="transmembrane region" description="Helical" evidence="11">
    <location>
        <begin position="617"/>
        <end position="636"/>
    </location>
</feature>
<dbReference type="SFLD" id="SFLDF00027">
    <property type="entry name" value="p-type_atpase"/>
    <property type="match status" value="1"/>
</dbReference>
<evidence type="ECO:0000256" key="10">
    <source>
        <dbReference type="ARBA" id="ARBA00047308"/>
    </source>
</evidence>
<dbReference type="EMBL" id="LN907858">
    <property type="protein sequence ID" value="CUU40402.1"/>
    <property type="molecule type" value="Genomic_DNA"/>
</dbReference>
<dbReference type="GO" id="GO:0016463">
    <property type="term" value="F:P-type zinc transporter activity"/>
    <property type="evidence" value="ECO:0007669"/>
    <property type="project" value="UniProtKB-EC"/>
</dbReference>
<dbReference type="PRINTS" id="PR00119">
    <property type="entry name" value="CATATPASE"/>
</dbReference>
<evidence type="ECO:0000256" key="1">
    <source>
        <dbReference type="ARBA" id="ARBA00004196"/>
    </source>
</evidence>
<dbReference type="InterPro" id="IPR036412">
    <property type="entry name" value="HAD-like_sf"/>
</dbReference>
<dbReference type="Gene3D" id="3.40.50.1000">
    <property type="entry name" value="HAD superfamily/HAD-like"/>
    <property type="match status" value="1"/>
</dbReference>
<reference evidence="14 15" key="1">
    <citation type="journal article" date="2014" name="Genome Announc.">
        <title>Draft genome sequences of eight enterohepatic helicobacter species isolated from both laboratory and wild rodents.</title>
        <authorList>
            <person name="Sheh A."/>
            <person name="Shen Z."/>
            <person name="Fox J.G."/>
        </authorList>
    </citation>
    <scope>NUCLEOTIDE SEQUENCE [LARGE SCALE GENOMIC DNA]</scope>
    <source>
        <strain evidence="14 15">MIT 98-6810</strain>
    </source>
</reference>
<feature type="domain" description="P-type ATPase A" evidence="12">
    <location>
        <begin position="145"/>
        <end position="245"/>
    </location>
</feature>
<evidence type="ECO:0000259" key="12">
    <source>
        <dbReference type="Pfam" id="PF00122"/>
    </source>
</evidence>
<evidence type="ECO:0000313" key="13">
    <source>
        <dbReference type="EMBL" id="CUU40402.1"/>
    </source>
</evidence>
<evidence type="ECO:0000313" key="16">
    <source>
        <dbReference type="Proteomes" id="UP000064525"/>
    </source>
</evidence>
<dbReference type="Gene3D" id="2.70.150.10">
    <property type="entry name" value="Calcium-transporting ATPase, cytoplasmic transduction domain A"/>
    <property type="match status" value="1"/>
</dbReference>
<dbReference type="NCBIfam" id="TIGR01525">
    <property type="entry name" value="ATPase-IB_hvy"/>
    <property type="match status" value="1"/>
</dbReference>
<evidence type="ECO:0000256" key="8">
    <source>
        <dbReference type="ARBA" id="ARBA00023136"/>
    </source>
</evidence>
<dbReference type="InterPro" id="IPR051014">
    <property type="entry name" value="Cation_Transport_ATPase_IB"/>
</dbReference>
<dbReference type="InterPro" id="IPR023299">
    <property type="entry name" value="ATPase_P-typ_cyto_dom_N"/>
</dbReference>
<dbReference type="InterPro" id="IPR023298">
    <property type="entry name" value="ATPase_P-typ_TM_dom_sf"/>
</dbReference>
<comment type="catalytic activity">
    <reaction evidence="10">
        <text>Zn(2+)(in) + ATP + H2O = Zn(2+)(out) + ADP + phosphate + H(+)</text>
        <dbReference type="Rhea" id="RHEA:20621"/>
        <dbReference type="ChEBI" id="CHEBI:15377"/>
        <dbReference type="ChEBI" id="CHEBI:15378"/>
        <dbReference type="ChEBI" id="CHEBI:29105"/>
        <dbReference type="ChEBI" id="CHEBI:30616"/>
        <dbReference type="ChEBI" id="CHEBI:43474"/>
        <dbReference type="ChEBI" id="CHEBI:456216"/>
        <dbReference type="EC" id="7.2.2.12"/>
    </reaction>
</comment>
<dbReference type="Gene3D" id="3.40.1110.10">
    <property type="entry name" value="Calcium-transporting ATPase, cytoplasmic domain N"/>
    <property type="match status" value="1"/>
</dbReference>
<dbReference type="PANTHER" id="PTHR48085:SF5">
    <property type="entry name" value="CADMIUM_ZINC-TRANSPORTING ATPASE HMA4-RELATED"/>
    <property type="match status" value="1"/>
</dbReference>
<sequence>MEKNVEIHSHSQADLNPLGCVSCESEEVEKPYFVIFLIALYGLCMVALYSSFFDFVPFINEIIIIVLALIYLSAGKPMFSTFWHNCKNKVFFDEHTLMFFATIAAWCIGEVSEAVAVLLFFRVGEYLESLAVQRSQNSISALVQVIPDIAHKKENDTLIDLHPEALQVGDVALIKVGEKIPTDSVILKGKSYIDMRSINGESVPVSVKEGDSIMAGGINTSALLEVSVEKPFANSHIAKIAKLTQEATKNKAKTQKIITSFASVYTPIIFAISICVGIIPPLFNGEWHEWIYRALVVMMVSCPCALVLAVPLGYFVGLGRASREGVLCKGAIYLETLCKVKNIVFDKTGTLTKGSFEILHISPSKDYTESLLLELAAIAEQNSNHPIATCIKNHIHIQTHIESYEEISGKGVVVVCDRGEILVGNAILLQERHIGFETQQSANTIVYVAHNGVHAGYILIGDTLKENVKEDLQSLKKYGIEHFAILSGDNQHSVDCVAKELGIGYAYGHLLPAQKEQMLLNLMAQWEGKTAFVGDGINDSIVLSRSDVGISINTGENGNDISKESADIILQHHSLRGIVSALRIAFHTRKLTWQNIIFALGSKLVLIILGIMGIANMWLAVFGDVGIALLALLNAMRPPKTR</sequence>
<dbReference type="PROSITE" id="PS00154">
    <property type="entry name" value="ATPASE_E1_E2"/>
    <property type="match status" value="1"/>
</dbReference>
<dbReference type="NCBIfam" id="TIGR01494">
    <property type="entry name" value="ATPase_P-type"/>
    <property type="match status" value="1"/>
</dbReference>
<keyword evidence="11" id="KW-1003">Cell membrane</keyword>
<keyword evidence="7 11" id="KW-1133">Transmembrane helix</keyword>
<dbReference type="InterPro" id="IPR023214">
    <property type="entry name" value="HAD_sf"/>
</dbReference>
<feature type="transmembrane region" description="Helical" evidence="11">
    <location>
        <begin position="97"/>
        <end position="121"/>
    </location>
</feature>
<dbReference type="GO" id="GO:0030313">
    <property type="term" value="C:cell envelope"/>
    <property type="evidence" value="ECO:0007669"/>
    <property type="project" value="UniProtKB-SubCell"/>
</dbReference>
<dbReference type="EC" id="7.2.2.12" evidence="9"/>
<dbReference type="Proteomes" id="UP000064525">
    <property type="component" value="Chromosome I"/>
</dbReference>
<dbReference type="GO" id="GO:0046872">
    <property type="term" value="F:metal ion binding"/>
    <property type="evidence" value="ECO:0007669"/>
    <property type="project" value="UniProtKB-KW"/>
</dbReference>
<dbReference type="SFLD" id="SFLDG00002">
    <property type="entry name" value="C1.7:_P-type_atpase_like"/>
    <property type="match status" value="1"/>
</dbReference>
<evidence type="ECO:0000313" key="15">
    <source>
        <dbReference type="Proteomes" id="UP000029925"/>
    </source>
</evidence>
<evidence type="ECO:0000313" key="14">
    <source>
        <dbReference type="EMBL" id="TLD79092.1"/>
    </source>
</evidence>
<keyword evidence="13" id="KW-0378">Hydrolase</keyword>
<proteinExistence type="inferred from homology"/>
<evidence type="ECO:0000256" key="3">
    <source>
        <dbReference type="ARBA" id="ARBA00006024"/>
    </source>
</evidence>